<comment type="caution">
    <text evidence="3">The sequence shown here is derived from an EMBL/GenBank/DDBJ whole genome shotgun (WGS) entry which is preliminary data.</text>
</comment>
<feature type="region of interest" description="Disordered" evidence="1">
    <location>
        <begin position="624"/>
        <end position="657"/>
    </location>
</feature>
<evidence type="ECO:0000256" key="2">
    <source>
        <dbReference type="SAM" id="Phobius"/>
    </source>
</evidence>
<feature type="transmembrane region" description="Helical" evidence="2">
    <location>
        <begin position="402"/>
        <end position="419"/>
    </location>
</feature>
<accession>A0A5J5IYD7</accession>
<feature type="transmembrane region" description="Helical" evidence="2">
    <location>
        <begin position="170"/>
        <end position="192"/>
    </location>
</feature>
<keyword evidence="2" id="KW-0472">Membrane</keyword>
<feature type="compositionally biased region" description="Gly residues" evidence="1">
    <location>
        <begin position="514"/>
        <end position="530"/>
    </location>
</feature>
<evidence type="ECO:0000313" key="4">
    <source>
        <dbReference type="Proteomes" id="UP000325827"/>
    </source>
</evidence>
<feature type="transmembrane region" description="Helical" evidence="2">
    <location>
        <begin position="103"/>
        <end position="124"/>
    </location>
</feature>
<evidence type="ECO:0000313" key="3">
    <source>
        <dbReference type="EMBL" id="KAA9105996.1"/>
    </source>
</evidence>
<name>A0A5J5IYD7_9MICO</name>
<keyword evidence="2" id="KW-0812">Transmembrane</keyword>
<proteinExistence type="predicted"/>
<dbReference type="Proteomes" id="UP000325827">
    <property type="component" value="Unassembled WGS sequence"/>
</dbReference>
<sequence>MITFYATSFHTLSRWGLRARVWAHTHPWQARTLTVLLLITYFTVVTGQAAHASWLLPEGTTFTDSHGVPIEAYATINVNAGDIWTPWKVIANFVVQLVWMLQYYLTTAIIWLFSFLLSFEWVGWLATPFNALAVWLQSVLSGVGWIPFALTIAALAGGAAILFGKTSAGVWELVIALVMSVLAVGALANPVATLTAAGGMLEKAQEWGGSLAAAIVVDDTQTSVDVDTMSAAVSSQLVDVFIRIPHQVISYGMVLPDNCQEPYTAAMTTADPITGIVSGSYAAFSSCLPDFAKSVSDNPGALNIMFAFVNSGGVTTLLIFALAIAALLLVSVFFFLVAAVKSMILVYLAILPINREPLWRSISDTFMGLISLVVMTCLLSLYLKLTTWIMTASGGIPHNFRMIILSLLLIIMVVLIWRARKATLKAGRMTAGPLSRLGLGMKGSPRDANALLKMGAVTSMAKNAYDLLKRDGSKPTQAAPTAAALPESEPIQLRQVPDAPQPRPTQGALTAGGRAHGGSGAGVPGGGPRPHGGAAARKAISAGTTVVNVVKGAAAGGVAGAATAAAAEAGKGLAGRAARAATQRAQRTDVGELKVVTVPEAPSRIQVDKDGVATARRMPTVVHDVSSLPSAPAPSSPRALERRRQLEAFRPRELTRE</sequence>
<keyword evidence="2" id="KW-1133">Transmembrane helix</keyword>
<feature type="compositionally biased region" description="Low complexity" evidence="1">
    <location>
        <begin position="475"/>
        <end position="484"/>
    </location>
</feature>
<organism evidence="3 4">
    <name type="scientific">Microbacterium rhizomatis</name>
    <dbReference type="NCBI Taxonomy" id="1631477"/>
    <lineage>
        <taxon>Bacteria</taxon>
        <taxon>Bacillati</taxon>
        <taxon>Actinomycetota</taxon>
        <taxon>Actinomycetes</taxon>
        <taxon>Micrococcales</taxon>
        <taxon>Microbacteriaceae</taxon>
        <taxon>Microbacterium</taxon>
    </lineage>
</organism>
<keyword evidence="4" id="KW-1185">Reference proteome</keyword>
<dbReference type="AlphaFoldDB" id="A0A5J5IYD7"/>
<evidence type="ECO:0000256" key="1">
    <source>
        <dbReference type="SAM" id="MobiDB-lite"/>
    </source>
</evidence>
<dbReference type="EMBL" id="VYSA01000004">
    <property type="protein sequence ID" value="KAA9105996.1"/>
    <property type="molecule type" value="Genomic_DNA"/>
</dbReference>
<dbReference type="RefSeq" id="WP_150450138.1">
    <property type="nucleotide sequence ID" value="NZ_VYSA01000004.1"/>
</dbReference>
<feature type="compositionally biased region" description="Basic and acidic residues" evidence="1">
    <location>
        <begin position="639"/>
        <end position="657"/>
    </location>
</feature>
<feature type="region of interest" description="Disordered" evidence="1">
    <location>
        <begin position="495"/>
        <end position="537"/>
    </location>
</feature>
<feature type="region of interest" description="Disordered" evidence="1">
    <location>
        <begin position="471"/>
        <end position="490"/>
    </location>
</feature>
<gene>
    <name evidence="3" type="ORF">F6B43_16695</name>
</gene>
<dbReference type="OrthoDB" id="4493164at2"/>
<protein>
    <submittedName>
        <fullName evidence="3">Uncharacterized protein</fullName>
    </submittedName>
</protein>
<reference evidence="4" key="1">
    <citation type="submission" date="2019-09" db="EMBL/GenBank/DDBJ databases">
        <title>Mumia zhuanghuii sp. nov. isolated from the intestinal contents of plateau pika (Ochotona curzoniae) in the Qinghai-Tibet plateau of China.</title>
        <authorList>
            <person name="Tian Z."/>
        </authorList>
    </citation>
    <scope>NUCLEOTIDE SEQUENCE [LARGE SCALE GENOMIC DNA]</scope>
    <source>
        <strain evidence="4">JCM 30598</strain>
    </source>
</reference>
<feature type="transmembrane region" description="Helical" evidence="2">
    <location>
        <begin position="317"/>
        <end position="350"/>
    </location>
</feature>
<feature type="transmembrane region" description="Helical" evidence="2">
    <location>
        <begin position="362"/>
        <end position="382"/>
    </location>
</feature>